<comment type="caution">
    <text evidence="3">The sequence shown here is derived from an EMBL/GenBank/DDBJ whole genome shotgun (WGS) entry which is preliminary data.</text>
</comment>
<evidence type="ECO:0000259" key="2">
    <source>
        <dbReference type="Pfam" id="PF01757"/>
    </source>
</evidence>
<feature type="transmembrane region" description="Helical" evidence="1">
    <location>
        <begin position="214"/>
        <end position="232"/>
    </location>
</feature>
<feature type="transmembrane region" description="Helical" evidence="1">
    <location>
        <begin position="64"/>
        <end position="84"/>
    </location>
</feature>
<reference evidence="3 4" key="1">
    <citation type="submission" date="2024-10" db="EMBL/GenBank/DDBJ databases">
        <title>The Natural Products Discovery Center: Release of the First 8490 Sequenced Strains for Exploring Actinobacteria Biosynthetic Diversity.</title>
        <authorList>
            <person name="Kalkreuter E."/>
            <person name="Kautsar S.A."/>
            <person name="Yang D."/>
            <person name="Bader C.D."/>
            <person name="Teijaro C.N."/>
            <person name="Fluegel L."/>
            <person name="Davis C.M."/>
            <person name="Simpson J.R."/>
            <person name="Lauterbach L."/>
            <person name="Steele A.D."/>
            <person name="Gui C."/>
            <person name="Meng S."/>
            <person name="Li G."/>
            <person name="Viehrig K."/>
            <person name="Ye F."/>
            <person name="Su P."/>
            <person name="Kiefer A.F."/>
            <person name="Nichols A."/>
            <person name="Cepeda A.J."/>
            <person name="Yan W."/>
            <person name="Fan B."/>
            <person name="Jiang Y."/>
            <person name="Adhikari A."/>
            <person name="Zheng C.-J."/>
            <person name="Schuster L."/>
            <person name="Cowan T.M."/>
            <person name="Smanski M.J."/>
            <person name="Chevrette M.G."/>
            <person name="De Carvalho L.P.S."/>
            <person name="Shen B."/>
        </authorList>
    </citation>
    <scope>NUCLEOTIDE SEQUENCE [LARGE SCALE GENOMIC DNA]</scope>
    <source>
        <strain evidence="3 4">NPDC001281</strain>
    </source>
</reference>
<dbReference type="Pfam" id="PF01757">
    <property type="entry name" value="Acyl_transf_3"/>
    <property type="match status" value="1"/>
</dbReference>
<gene>
    <name evidence="3" type="ORF">ACFY05_16550</name>
</gene>
<keyword evidence="3" id="KW-0808">Transferase</keyword>
<feature type="transmembrane region" description="Helical" evidence="1">
    <location>
        <begin position="34"/>
        <end position="52"/>
    </location>
</feature>
<accession>A0ABW6V574</accession>
<evidence type="ECO:0000313" key="4">
    <source>
        <dbReference type="Proteomes" id="UP001602119"/>
    </source>
</evidence>
<feature type="domain" description="Acyltransferase 3" evidence="2">
    <location>
        <begin position="26"/>
        <end position="373"/>
    </location>
</feature>
<dbReference type="PANTHER" id="PTHR23028">
    <property type="entry name" value="ACETYLTRANSFERASE"/>
    <property type="match status" value="1"/>
</dbReference>
<evidence type="ECO:0000313" key="3">
    <source>
        <dbReference type="EMBL" id="MFF4774462.1"/>
    </source>
</evidence>
<dbReference type="GO" id="GO:0016746">
    <property type="term" value="F:acyltransferase activity"/>
    <property type="evidence" value="ECO:0007669"/>
    <property type="project" value="UniProtKB-KW"/>
</dbReference>
<evidence type="ECO:0000256" key="1">
    <source>
        <dbReference type="SAM" id="Phobius"/>
    </source>
</evidence>
<dbReference type="EC" id="2.3.-.-" evidence="3"/>
<feature type="transmembrane region" description="Helical" evidence="1">
    <location>
        <begin position="158"/>
        <end position="178"/>
    </location>
</feature>
<dbReference type="PANTHER" id="PTHR23028:SF53">
    <property type="entry name" value="ACYL_TRANSF_3 DOMAIN-CONTAINING PROTEIN"/>
    <property type="match status" value="1"/>
</dbReference>
<feature type="transmembrane region" description="Helical" evidence="1">
    <location>
        <begin position="286"/>
        <end position="304"/>
    </location>
</feature>
<protein>
    <submittedName>
        <fullName evidence="3">Acyltransferase family protein</fullName>
        <ecNumber evidence="3">2.3.-.-</ecNumber>
    </submittedName>
</protein>
<keyword evidence="1" id="KW-1133">Transmembrane helix</keyword>
<name>A0ABW6V574_MICFU</name>
<keyword evidence="1" id="KW-0812">Transmembrane</keyword>
<keyword evidence="1" id="KW-0472">Membrane</keyword>
<proteinExistence type="predicted"/>
<feature type="transmembrane region" description="Helical" evidence="1">
    <location>
        <begin position="358"/>
        <end position="383"/>
    </location>
</feature>
<keyword evidence="4" id="KW-1185">Reference proteome</keyword>
<dbReference type="InterPro" id="IPR002656">
    <property type="entry name" value="Acyl_transf_3_dom"/>
</dbReference>
<feature type="transmembrane region" description="Helical" evidence="1">
    <location>
        <begin position="105"/>
        <end position="126"/>
    </location>
</feature>
<feature type="transmembrane region" description="Helical" evidence="1">
    <location>
        <begin position="185"/>
        <end position="202"/>
    </location>
</feature>
<dbReference type="Proteomes" id="UP001602119">
    <property type="component" value="Unassembled WGS sequence"/>
</dbReference>
<organism evidence="3 4">
    <name type="scientific">Microtetraspora fusca</name>
    <dbReference type="NCBI Taxonomy" id="1997"/>
    <lineage>
        <taxon>Bacteria</taxon>
        <taxon>Bacillati</taxon>
        <taxon>Actinomycetota</taxon>
        <taxon>Actinomycetes</taxon>
        <taxon>Streptosporangiales</taxon>
        <taxon>Streptosporangiaceae</taxon>
        <taxon>Microtetraspora</taxon>
    </lineage>
</organism>
<feature type="transmembrane region" description="Helical" evidence="1">
    <location>
        <begin position="325"/>
        <end position="346"/>
    </location>
</feature>
<dbReference type="EMBL" id="JBIAXI010000009">
    <property type="protein sequence ID" value="MFF4774462.1"/>
    <property type="molecule type" value="Genomic_DNA"/>
</dbReference>
<dbReference type="InterPro" id="IPR050879">
    <property type="entry name" value="Acyltransferase_3"/>
</dbReference>
<sequence length="408" mass="42987">MESAEGRTTVPATPPGAAAAPPARIAGLDGIRGLAALFVVLHHCWLLSFPGFPSAAAPAWSGWLAYGHLAVVVFIVLSGFSLAVSPARAGWRLDGLRRFARRRAWRILPPYWAALAFSLVVAWTLVPQPGQGPPTAKSVVVYGLLVQDLFGAPSPNGAFWSIAVEAQLYLAFPLMLLVRRRAGAAVLLGAVTCLVAAIGLAAPHVPAVDLFMRLTPQFAVLFAIGAVAAGAAKPAERVERVEPAGAVGDVPAPWTRALPWAAPAAAVPVLLLIALAGAAWTVEHYFWVDLAVGPAVGLLLAAVARGRPAPLVRLLDTRPLRRLGSFSYSLYLIHAPIVVALAELLLAPRLPSGVPLFLAMSAVAAPLSVLAAWLFASVFELPFQRHRSVRGMRAAVAAATRRRTRSGR</sequence>
<feature type="transmembrane region" description="Helical" evidence="1">
    <location>
        <begin position="260"/>
        <end position="280"/>
    </location>
</feature>
<keyword evidence="3" id="KW-0012">Acyltransferase</keyword>
<dbReference type="RefSeq" id="WP_387342797.1">
    <property type="nucleotide sequence ID" value="NZ_JBIAXI010000009.1"/>
</dbReference>